<accession>A0A3B0TKW7</accession>
<dbReference type="EMBL" id="UOEL01000154">
    <property type="protein sequence ID" value="VAW18658.1"/>
    <property type="molecule type" value="Genomic_DNA"/>
</dbReference>
<dbReference type="InterPro" id="IPR024474">
    <property type="entry name" value="Znf_dom_IS66"/>
</dbReference>
<feature type="region of interest" description="Disordered" evidence="1">
    <location>
        <begin position="50"/>
        <end position="87"/>
    </location>
</feature>
<evidence type="ECO:0000259" key="2">
    <source>
        <dbReference type="Pfam" id="PF13005"/>
    </source>
</evidence>
<gene>
    <name evidence="3" type="ORF">MNBD_BACTEROID03-142</name>
</gene>
<evidence type="ECO:0000313" key="3">
    <source>
        <dbReference type="EMBL" id="VAW18658.1"/>
    </source>
</evidence>
<name>A0A3B0TKW7_9ZZZZ</name>
<proteinExistence type="predicted"/>
<evidence type="ECO:0000256" key="1">
    <source>
        <dbReference type="SAM" id="MobiDB-lite"/>
    </source>
</evidence>
<reference evidence="3" key="1">
    <citation type="submission" date="2018-06" db="EMBL/GenBank/DDBJ databases">
        <authorList>
            <person name="Zhirakovskaya E."/>
        </authorList>
    </citation>
    <scope>NUCLEOTIDE SEQUENCE</scope>
</reference>
<feature type="compositionally biased region" description="Polar residues" evidence="1">
    <location>
        <begin position="54"/>
        <end position="70"/>
    </location>
</feature>
<sequence>MVYEIKGLSDKELLEKVLKEFADFKIETAKIIDGLTKEIAVLKEKLSKYENPKNSHNSSIPLSQDQFRQTKSLRKKPNKKVGGQQGSKLLKISNPDKIIFHDITVCECCQALLLDEGELKSRQVFDIPKLKIEVTEHQIIIKKCGAKNKSVFSKKN</sequence>
<feature type="domain" description="Transposase IS66 zinc-finger binding" evidence="2">
    <location>
        <begin position="104"/>
        <end position="144"/>
    </location>
</feature>
<protein>
    <recommendedName>
        <fullName evidence="2">Transposase IS66 zinc-finger binding domain-containing protein</fullName>
    </recommendedName>
</protein>
<dbReference type="Pfam" id="PF13005">
    <property type="entry name" value="zf-IS66"/>
    <property type="match status" value="1"/>
</dbReference>
<organism evidence="3">
    <name type="scientific">hydrothermal vent metagenome</name>
    <dbReference type="NCBI Taxonomy" id="652676"/>
    <lineage>
        <taxon>unclassified sequences</taxon>
        <taxon>metagenomes</taxon>
        <taxon>ecological metagenomes</taxon>
    </lineage>
</organism>
<dbReference type="AlphaFoldDB" id="A0A3B0TKW7"/>